<dbReference type="GO" id="GO:0051879">
    <property type="term" value="F:Hsp90 protein binding"/>
    <property type="evidence" value="ECO:0007669"/>
    <property type="project" value="TreeGrafter"/>
</dbReference>
<gene>
    <name evidence="3" type="ORF">A7C99_0810</name>
</gene>
<keyword evidence="2" id="KW-0802">TPR repeat</keyword>
<accession>A0A178F5H7</accession>
<evidence type="ECO:0000313" key="3">
    <source>
        <dbReference type="EMBL" id="OAL67680.1"/>
    </source>
</evidence>
<evidence type="ECO:0000256" key="2">
    <source>
        <dbReference type="ARBA" id="ARBA00022803"/>
    </source>
</evidence>
<dbReference type="Gene3D" id="1.25.40.10">
    <property type="entry name" value="Tetratricopeptide repeat domain"/>
    <property type="match status" value="1"/>
</dbReference>
<dbReference type="SUPFAM" id="SSF52047">
    <property type="entry name" value="RNI-like"/>
    <property type="match status" value="1"/>
</dbReference>
<dbReference type="InterPro" id="IPR032675">
    <property type="entry name" value="LRR_dom_sf"/>
</dbReference>
<comment type="caution">
    <text evidence="3">The sequence shown here is derived from an EMBL/GenBank/DDBJ whole genome shotgun (WGS) entry which is preliminary data.</text>
</comment>
<dbReference type="VEuPathDB" id="FungiDB:TERG_06117"/>
<keyword evidence="1" id="KW-0677">Repeat</keyword>
<evidence type="ECO:0000256" key="1">
    <source>
        <dbReference type="ARBA" id="ARBA00022737"/>
    </source>
</evidence>
<dbReference type="InterPro" id="IPR011990">
    <property type="entry name" value="TPR-like_helical_dom_sf"/>
</dbReference>
<dbReference type="EMBL" id="LHPM01000009">
    <property type="protein sequence ID" value="OAL67680.1"/>
    <property type="molecule type" value="Genomic_DNA"/>
</dbReference>
<dbReference type="PANTHER" id="PTHR22904">
    <property type="entry name" value="TPR REPEAT CONTAINING PROTEIN"/>
    <property type="match status" value="1"/>
</dbReference>
<dbReference type="PANTHER" id="PTHR22904:SF523">
    <property type="entry name" value="STRESS-INDUCED-PHOSPHOPROTEIN 1"/>
    <property type="match status" value="1"/>
</dbReference>
<proteinExistence type="predicted"/>
<dbReference type="AlphaFoldDB" id="A0A178F5H7"/>
<dbReference type="SUPFAM" id="SSF48452">
    <property type="entry name" value="TPR-like"/>
    <property type="match status" value="1"/>
</dbReference>
<dbReference type="Proteomes" id="UP000243015">
    <property type="component" value="Unassembled WGS sequence"/>
</dbReference>
<reference evidence="3 4" key="1">
    <citation type="submission" date="2016-05" db="EMBL/GenBank/DDBJ databases">
        <title>Genome sequencing of Trichophyton rubrum CMCC(F)T1i isolated from hair.</title>
        <authorList>
            <person name="Zhan P."/>
            <person name="Tao Y."/>
            <person name="Liu W."/>
        </authorList>
    </citation>
    <scope>NUCLEOTIDE SEQUENCE [LARGE SCALE GENOMIC DNA]</scope>
    <source>
        <strain evidence="4">CMCC(F)T1i</strain>
    </source>
</reference>
<organism evidence="3 4">
    <name type="scientific">Trichophyton rubrum</name>
    <name type="common">Athlete's foot fungus</name>
    <name type="synonym">Epidermophyton rubrum</name>
    <dbReference type="NCBI Taxonomy" id="5551"/>
    <lineage>
        <taxon>Eukaryota</taxon>
        <taxon>Fungi</taxon>
        <taxon>Dikarya</taxon>
        <taxon>Ascomycota</taxon>
        <taxon>Pezizomycotina</taxon>
        <taxon>Eurotiomycetes</taxon>
        <taxon>Eurotiomycetidae</taxon>
        <taxon>Onygenales</taxon>
        <taxon>Arthrodermataceae</taxon>
        <taxon>Trichophyton</taxon>
    </lineage>
</organism>
<dbReference type="Gene3D" id="3.80.10.10">
    <property type="entry name" value="Ribonuclease Inhibitor"/>
    <property type="match status" value="1"/>
</dbReference>
<sequence>MLSLVKSNVSSLAAVRFTASRANINVFMDPAGDLGAADDRRALLAYGQSQYAQRNYANALTAFTTALGQAEDDRMRILDNRSATYCKLGDLDLAFKDGKRMLKLDKSDARGYLRTAQVLQLKKRFEDALRLKLLRVSKRWNQLTVSLGQAFSRVDFTLARQHTVPFQAVRAYCVRHAKFIESAVVGCITPQNASKTLRLLSRCPRLAELSLNVQLATPEDIKILHDFTGLKQLVVWHRELTSAEFNSLLAACPTLEYAKLLLSEAKKRQDWKSCSPAPRIRSLCLTFYEMTVMNPFFFDSSLKDTMPVLEELEVSGVDVEMELHGVDTDLSDHPSLCTLSLNKFTLDAALKALPTRLEKLTLNSVLIDPVIGAVPVYSFLNGLSKLRVLSFSSLSCDIGFMIDGYFSALESSLTPDLTILDIAYCNFTAEELVPFMKKGYLRSVTELGIPGIMGMNDSITEIMIDTMPSLKMLNLSLTEVTGYSVKLLADAPNMNLERILLLNPATPISRDAIEYGRSKGITFR</sequence>
<evidence type="ECO:0000313" key="4">
    <source>
        <dbReference type="Proteomes" id="UP000243015"/>
    </source>
</evidence>
<name>A0A178F5H7_TRIRU</name>
<protein>
    <submittedName>
        <fullName evidence="3">Uncharacterized protein</fullName>
    </submittedName>
</protein>